<dbReference type="EMBL" id="LNIX01000020">
    <property type="protein sequence ID" value="OXA44048.1"/>
    <property type="molecule type" value="Genomic_DNA"/>
</dbReference>
<feature type="signal peptide" evidence="10">
    <location>
        <begin position="1"/>
        <end position="23"/>
    </location>
</feature>
<evidence type="ECO:0000256" key="10">
    <source>
        <dbReference type="SAM" id="SignalP"/>
    </source>
</evidence>
<keyword evidence="7 9" id="KW-1015">Disulfide bond</keyword>
<evidence type="ECO:0000313" key="13">
    <source>
        <dbReference type="Proteomes" id="UP000198287"/>
    </source>
</evidence>
<dbReference type="SUPFAM" id="SSF56487">
    <property type="entry name" value="SRCR-like"/>
    <property type="match status" value="2"/>
</dbReference>
<evidence type="ECO:0000256" key="2">
    <source>
        <dbReference type="ARBA" id="ARBA00022692"/>
    </source>
</evidence>
<dbReference type="PANTHER" id="PTHR45817">
    <property type="entry name" value="LYSYL OXIDASE-LIKE-RELATED"/>
    <property type="match status" value="1"/>
</dbReference>
<feature type="disulfide bond" evidence="9">
    <location>
        <begin position="280"/>
        <end position="290"/>
    </location>
</feature>
<feature type="domain" description="SRCR" evidence="11">
    <location>
        <begin position="209"/>
        <end position="316"/>
    </location>
</feature>
<name>A0A226DGE3_FOLCA</name>
<evidence type="ECO:0000256" key="8">
    <source>
        <dbReference type="ARBA" id="ARBA00023180"/>
    </source>
</evidence>
<dbReference type="GO" id="GO:0004720">
    <property type="term" value="F:protein-lysine 6-oxidase activity"/>
    <property type="evidence" value="ECO:0007669"/>
    <property type="project" value="TreeGrafter"/>
</dbReference>
<keyword evidence="3 10" id="KW-0732">Signal</keyword>
<evidence type="ECO:0000313" key="12">
    <source>
        <dbReference type="EMBL" id="OXA44048.1"/>
    </source>
</evidence>
<evidence type="ECO:0000256" key="3">
    <source>
        <dbReference type="ARBA" id="ARBA00022729"/>
    </source>
</evidence>
<comment type="caution">
    <text evidence="12">The sequence shown here is derived from an EMBL/GenBank/DDBJ whole genome shotgun (WGS) entry which is preliminary data.</text>
</comment>
<comment type="caution">
    <text evidence="9">Lacks conserved residue(s) required for the propagation of feature annotation.</text>
</comment>
<dbReference type="PROSITE" id="PS50287">
    <property type="entry name" value="SRCR_2"/>
    <property type="match status" value="2"/>
</dbReference>
<dbReference type="InterPro" id="IPR036772">
    <property type="entry name" value="SRCR-like_dom_sf"/>
</dbReference>
<keyword evidence="4" id="KW-0677">Repeat</keyword>
<dbReference type="GO" id="GO:0005615">
    <property type="term" value="C:extracellular space"/>
    <property type="evidence" value="ECO:0007669"/>
    <property type="project" value="TreeGrafter"/>
</dbReference>
<comment type="subcellular location">
    <subcellularLocation>
        <location evidence="1">Membrane</location>
        <topology evidence="1">Single-pass membrane protein</topology>
    </subcellularLocation>
</comment>
<dbReference type="PROSITE" id="PS00420">
    <property type="entry name" value="SRCR_1"/>
    <property type="match status" value="1"/>
</dbReference>
<dbReference type="OrthoDB" id="547291at2759"/>
<keyword evidence="6" id="KW-0472">Membrane</keyword>
<dbReference type="STRING" id="158441.A0A226DGE3"/>
<dbReference type="Pfam" id="PF01186">
    <property type="entry name" value="Lysyl_oxidase"/>
    <property type="match status" value="1"/>
</dbReference>
<evidence type="ECO:0000256" key="7">
    <source>
        <dbReference type="ARBA" id="ARBA00023157"/>
    </source>
</evidence>
<dbReference type="AlphaFoldDB" id="A0A226DGE3"/>
<dbReference type="PRINTS" id="PR00258">
    <property type="entry name" value="SPERACTRCPTR"/>
</dbReference>
<dbReference type="InterPro" id="IPR001190">
    <property type="entry name" value="SRCR"/>
</dbReference>
<dbReference type="Gene3D" id="3.10.250.10">
    <property type="entry name" value="SRCR-like domain"/>
    <property type="match status" value="2"/>
</dbReference>
<keyword evidence="8" id="KW-0325">Glycoprotein</keyword>
<evidence type="ECO:0000256" key="5">
    <source>
        <dbReference type="ARBA" id="ARBA00022989"/>
    </source>
</evidence>
<dbReference type="FunFam" id="3.10.250.10:FF:000016">
    <property type="entry name" value="Scavenger receptor cysteine-rich protein type 12"/>
    <property type="match status" value="1"/>
</dbReference>
<dbReference type="SMART" id="SM00202">
    <property type="entry name" value="SR"/>
    <property type="match status" value="2"/>
</dbReference>
<evidence type="ECO:0000256" key="9">
    <source>
        <dbReference type="PROSITE-ProRule" id="PRU00196"/>
    </source>
</evidence>
<evidence type="ECO:0000259" key="11">
    <source>
        <dbReference type="PROSITE" id="PS50287"/>
    </source>
</evidence>
<reference evidence="12 13" key="1">
    <citation type="submission" date="2015-12" db="EMBL/GenBank/DDBJ databases">
        <title>The genome of Folsomia candida.</title>
        <authorList>
            <person name="Faddeeva A."/>
            <person name="Derks M.F."/>
            <person name="Anvar Y."/>
            <person name="Smit S."/>
            <person name="Van Straalen N."/>
            <person name="Roelofs D."/>
        </authorList>
    </citation>
    <scope>NUCLEOTIDE SEQUENCE [LARGE SCALE GENOMIC DNA]</scope>
    <source>
        <strain evidence="12 13">VU population</strain>
        <tissue evidence="12">Whole body</tissue>
    </source>
</reference>
<keyword evidence="13" id="KW-1185">Reference proteome</keyword>
<sequence length="531" mass="59320">MRFVTDIVVSLLMASMVLVLVESARNRTRREEDQSGVARGRKASLVRRLMKNGRRIKEGSVRLAEGSTEHEGRVEIYHDDRWGSICDDEWDEREAAVVCRLLGYNASTNSGPPHWTQFSDVKIDIKATHNGKFGPARARYWLDNVFCDGNEKNLTECRHDGWGVHDCTDAETAGVVCAREIPSDEEFTFTTPPPPVQKFKRKRIEEIEVKLAGGRLPNEGRVLVRLGKTEKWGVICGDGWSLREGAVVCRQLSLGFAQVAPQTDFFGGNLSSLATTGVQCVGEEGTLNDCLHHHVPPNETAFCPGNGRNFAAVICTEMLPDLVPDAVEVQRSAYLEDKQLYFLQCAMEENCLASSAYRQQSENHYGWHLETRRLLRFTARIVNSGNADFRPAIAKHLWQFHACHMHYHSMEVFAVFDVLDARGRKVAEGHKASFCLEDNECVSGGEAKKYACANYGDQGISVGCADIYRSNIDCQWIDVTDVAPGMYTFKISINAEMKVAEQTFSNNAVTCALHYSEAAVFVTNCTVTHPY</sequence>
<proteinExistence type="predicted"/>
<dbReference type="Pfam" id="PF00530">
    <property type="entry name" value="SRCR"/>
    <property type="match status" value="2"/>
</dbReference>
<dbReference type="InterPro" id="IPR001695">
    <property type="entry name" value="Lysyl_oxidase"/>
</dbReference>
<dbReference type="Proteomes" id="UP000198287">
    <property type="component" value="Unassembled WGS sequence"/>
</dbReference>
<evidence type="ECO:0000256" key="6">
    <source>
        <dbReference type="ARBA" id="ARBA00023136"/>
    </source>
</evidence>
<protein>
    <submittedName>
        <fullName evidence="12">Lysyl oxidase 2B</fullName>
    </submittedName>
</protein>
<keyword evidence="2" id="KW-0812">Transmembrane</keyword>
<keyword evidence="5" id="KW-1133">Transmembrane helix</keyword>
<feature type="chain" id="PRO_5012533584" evidence="10">
    <location>
        <begin position="24"/>
        <end position="531"/>
    </location>
</feature>
<evidence type="ECO:0000256" key="4">
    <source>
        <dbReference type="ARBA" id="ARBA00022737"/>
    </source>
</evidence>
<gene>
    <name evidence="12" type="ORF">Fcan01_21122</name>
</gene>
<organism evidence="12 13">
    <name type="scientific">Folsomia candida</name>
    <name type="common">Springtail</name>
    <dbReference type="NCBI Taxonomy" id="158441"/>
    <lineage>
        <taxon>Eukaryota</taxon>
        <taxon>Metazoa</taxon>
        <taxon>Ecdysozoa</taxon>
        <taxon>Arthropoda</taxon>
        <taxon>Hexapoda</taxon>
        <taxon>Collembola</taxon>
        <taxon>Entomobryomorpha</taxon>
        <taxon>Isotomoidea</taxon>
        <taxon>Isotomidae</taxon>
        <taxon>Proisotominae</taxon>
        <taxon>Folsomia</taxon>
    </lineage>
</organism>
<evidence type="ECO:0000256" key="1">
    <source>
        <dbReference type="ARBA" id="ARBA00004167"/>
    </source>
</evidence>
<dbReference type="PRINTS" id="PR00074">
    <property type="entry name" value="LYSYLOXIDASE"/>
</dbReference>
<dbReference type="PANTHER" id="PTHR45817:SF4">
    <property type="entry name" value="LYSYL OXIDASE-LIKE-RELATED"/>
    <property type="match status" value="1"/>
</dbReference>
<accession>A0A226DGE3</accession>
<dbReference type="FunFam" id="3.10.250.10:FF:000005">
    <property type="entry name" value="Neurotrypsin isoform A"/>
    <property type="match status" value="1"/>
</dbReference>
<dbReference type="OMA" id="HMCHMHF"/>
<feature type="domain" description="SRCR" evidence="11">
    <location>
        <begin position="61"/>
        <end position="178"/>
    </location>
</feature>
<dbReference type="GO" id="GO:0005507">
    <property type="term" value="F:copper ion binding"/>
    <property type="evidence" value="ECO:0007669"/>
    <property type="project" value="InterPro"/>
</dbReference>
<feature type="disulfide bond" evidence="9">
    <location>
        <begin position="147"/>
        <end position="157"/>
    </location>
</feature>
<dbReference type="InterPro" id="IPR050912">
    <property type="entry name" value="LOX-like_protein"/>
</dbReference>
<dbReference type="GO" id="GO:0016020">
    <property type="term" value="C:membrane"/>
    <property type="evidence" value="ECO:0007669"/>
    <property type="project" value="UniProtKB-SubCell"/>
</dbReference>